<evidence type="ECO:0000313" key="4">
    <source>
        <dbReference type="EMBL" id="MBN3553085.1"/>
    </source>
</evidence>
<comment type="caution">
    <text evidence="4">The sequence shown here is derived from an EMBL/GenBank/DDBJ whole genome shotgun (WGS) entry which is preliminary data.</text>
</comment>
<sequence length="278" mass="32036">MSKKQLIMESALELFAQQGFDATSVQQITEHAGISKGAFYLSFKSKDELINGLIDHFMLSLISDIDQVVKNHEMDANLLYEFYQAAFHSFQKHSDFAKIFIKEQSKTLNEELISKIHQYDKLIDNIILGMLDRIYGEEISQTRYDLIYCVKGFIHTYSHLILFFDVPLDLHTLSRSLAEKTALLAKHSETTFITEELYHTINEPFHMHITKEQLLELIEQKIEEVEDSTLKESLTLLKLQMIEPSLSPAIVKGLILNLNNHPACKQIAYLIQDSLNND</sequence>
<dbReference type="PROSITE" id="PS50977">
    <property type="entry name" value="HTH_TETR_2"/>
    <property type="match status" value="1"/>
</dbReference>
<dbReference type="SUPFAM" id="SSF46689">
    <property type="entry name" value="Homeodomain-like"/>
    <property type="match status" value="1"/>
</dbReference>
<dbReference type="InterPro" id="IPR009057">
    <property type="entry name" value="Homeodomain-like_sf"/>
</dbReference>
<evidence type="ECO:0000256" key="1">
    <source>
        <dbReference type="ARBA" id="ARBA00023125"/>
    </source>
</evidence>
<evidence type="ECO:0000259" key="3">
    <source>
        <dbReference type="PROSITE" id="PS50977"/>
    </source>
</evidence>
<reference evidence="4 5" key="1">
    <citation type="submission" date="2021-01" db="EMBL/GenBank/DDBJ databases">
        <title>Genome Sequencing of Type Strains.</title>
        <authorList>
            <person name="Lemaire J.F."/>
            <person name="Inderbitzin P."/>
            <person name="Collins S.B."/>
            <person name="Wespe N."/>
            <person name="Knight-Connoni V."/>
        </authorList>
    </citation>
    <scope>NUCLEOTIDE SEQUENCE [LARGE SCALE GENOMIC DNA]</scope>
    <source>
        <strain evidence="4 5">DSM 23009</strain>
    </source>
</reference>
<dbReference type="Gene3D" id="1.10.357.10">
    <property type="entry name" value="Tetracycline Repressor, domain 2"/>
    <property type="match status" value="1"/>
</dbReference>
<dbReference type="EMBL" id="JAFHKR010000036">
    <property type="protein sequence ID" value="MBN3553085.1"/>
    <property type="molecule type" value="Genomic_DNA"/>
</dbReference>
<dbReference type="Pfam" id="PF00440">
    <property type="entry name" value="TetR_N"/>
    <property type="match status" value="1"/>
</dbReference>
<dbReference type="RefSeq" id="WP_205724331.1">
    <property type="nucleotide sequence ID" value="NZ_JAFHKR010000036.1"/>
</dbReference>
<dbReference type="PRINTS" id="PR00455">
    <property type="entry name" value="HTHTETR"/>
</dbReference>
<dbReference type="InterPro" id="IPR001647">
    <property type="entry name" value="HTH_TetR"/>
</dbReference>
<evidence type="ECO:0000256" key="2">
    <source>
        <dbReference type="PROSITE-ProRule" id="PRU00335"/>
    </source>
</evidence>
<dbReference type="Proteomes" id="UP001296923">
    <property type="component" value="Unassembled WGS sequence"/>
</dbReference>
<proteinExistence type="predicted"/>
<organism evidence="4 5">
    <name type="scientific">Fictibacillus nanhaiensis</name>
    <dbReference type="NCBI Taxonomy" id="742169"/>
    <lineage>
        <taxon>Bacteria</taxon>
        <taxon>Bacillati</taxon>
        <taxon>Bacillota</taxon>
        <taxon>Bacilli</taxon>
        <taxon>Bacillales</taxon>
        <taxon>Fictibacillaceae</taxon>
        <taxon>Fictibacillus</taxon>
    </lineage>
</organism>
<evidence type="ECO:0000313" key="5">
    <source>
        <dbReference type="Proteomes" id="UP001296923"/>
    </source>
</evidence>
<name>A0ABS2ZP78_9BACL</name>
<gene>
    <name evidence="4" type="ORF">JYA63_02280</name>
</gene>
<keyword evidence="1 2" id="KW-0238">DNA-binding</keyword>
<feature type="domain" description="HTH tetR-type" evidence="3">
    <location>
        <begin position="1"/>
        <end position="61"/>
    </location>
</feature>
<keyword evidence="5" id="KW-1185">Reference proteome</keyword>
<protein>
    <submittedName>
        <fullName evidence="4">TetR/AcrR family transcriptional regulator</fullName>
    </submittedName>
</protein>
<accession>A0ABS2ZP78</accession>
<feature type="DNA-binding region" description="H-T-H motif" evidence="2">
    <location>
        <begin position="24"/>
        <end position="43"/>
    </location>
</feature>
<dbReference type="PANTHER" id="PTHR43479">
    <property type="entry name" value="ACREF/ENVCD OPERON REPRESSOR-RELATED"/>
    <property type="match status" value="1"/>
</dbReference>
<dbReference type="InterPro" id="IPR050624">
    <property type="entry name" value="HTH-type_Tx_Regulator"/>
</dbReference>
<dbReference type="PANTHER" id="PTHR43479:SF11">
    <property type="entry name" value="ACREF_ENVCD OPERON REPRESSOR-RELATED"/>
    <property type="match status" value="1"/>
</dbReference>